<dbReference type="RefSeq" id="WP_183788513.1">
    <property type="nucleotide sequence ID" value="NZ_JACIDU010000001.1"/>
</dbReference>
<evidence type="ECO:0000259" key="1">
    <source>
        <dbReference type="Pfam" id="PF13466"/>
    </source>
</evidence>
<dbReference type="Gene3D" id="3.30.750.24">
    <property type="entry name" value="STAS domain"/>
    <property type="match status" value="1"/>
</dbReference>
<organism evidence="2 3">
    <name type="scientific">Allorhizobium borbori</name>
    <dbReference type="NCBI Taxonomy" id="485907"/>
    <lineage>
        <taxon>Bacteria</taxon>
        <taxon>Pseudomonadati</taxon>
        <taxon>Pseudomonadota</taxon>
        <taxon>Alphaproteobacteria</taxon>
        <taxon>Hyphomicrobiales</taxon>
        <taxon>Rhizobiaceae</taxon>
        <taxon>Rhizobium/Agrobacterium group</taxon>
        <taxon>Allorhizobium</taxon>
    </lineage>
</organism>
<dbReference type="Proteomes" id="UP000584824">
    <property type="component" value="Unassembled WGS sequence"/>
</dbReference>
<comment type="caution">
    <text evidence="2">The sequence shown here is derived from an EMBL/GenBank/DDBJ whole genome shotgun (WGS) entry which is preliminary data.</text>
</comment>
<accession>A0A7W6JZX9</accession>
<keyword evidence="3" id="KW-1185">Reference proteome</keyword>
<gene>
    <name evidence="2" type="ORF">GGQ66_000202</name>
</gene>
<evidence type="ECO:0000313" key="2">
    <source>
        <dbReference type="EMBL" id="MBB4101686.1"/>
    </source>
</evidence>
<dbReference type="AlphaFoldDB" id="A0A7W6JZX9"/>
<dbReference type="EMBL" id="JACIDU010000001">
    <property type="protein sequence ID" value="MBB4101686.1"/>
    <property type="molecule type" value="Genomic_DNA"/>
</dbReference>
<name>A0A7W6JZX9_9HYPH</name>
<proteinExistence type="predicted"/>
<feature type="domain" description="MlaB-like STAS" evidence="1">
    <location>
        <begin position="16"/>
        <end position="87"/>
    </location>
</feature>
<reference evidence="2 3" key="1">
    <citation type="submission" date="2020-08" db="EMBL/GenBank/DDBJ databases">
        <title>Genomic Encyclopedia of Type Strains, Phase IV (KMG-IV): sequencing the most valuable type-strain genomes for metagenomic binning, comparative biology and taxonomic classification.</title>
        <authorList>
            <person name="Goeker M."/>
        </authorList>
    </citation>
    <scope>NUCLEOTIDE SEQUENCE [LARGE SCALE GENOMIC DNA]</scope>
    <source>
        <strain evidence="2 3">DSM 26385</strain>
    </source>
</reference>
<sequence length="105" mass="10975">MQAGVKAHCIGPTANIRNIAEVYKELRAAIENSAAVELDLSTCTDADLSLVQMVEAARLQAASAGMSLTLSLPVSDAVAATLHRGGFVEGAAEDALRFWFKEGVA</sequence>
<dbReference type="InterPro" id="IPR058548">
    <property type="entry name" value="MlaB-like_STAS"/>
</dbReference>
<evidence type="ECO:0000313" key="3">
    <source>
        <dbReference type="Proteomes" id="UP000584824"/>
    </source>
</evidence>
<dbReference type="InterPro" id="IPR036513">
    <property type="entry name" value="STAS_dom_sf"/>
</dbReference>
<dbReference type="Pfam" id="PF13466">
    <property type="entry name" value="STAS_2"/>
    <property type="match status" value="1"/>
</dbReference>
<protein>
    <recommendedName>
        <fullName evidence="1">MlaB-like STAS domain-containing protein</fullName>
    </recommendedName>
</protein>